<feature type="compositionally biased region" description="Low complexity" evidence="1">
    <location>
        <begin position="34"/>
        <end position="50"/>
    </location>
</feature>
<name>A0A6A6RFS7_9PEZI</name>
<gene>
    <name evidence="2" type="ORF">BU16DRAFT_14274</name>
</gene>
<protein>
    <submittedName>
        <fullName evidence="2">Uncharacterized protein</fullName>
    </submittedName>
</protein>
<feature type="compositionally biased region" description="Low complexity" evidence="1">
    <location>
        <begin position="168"/>
        <end position="179"/>
    </location>
</feature>
<sequence>MPTWGRGGAGNIVSDEQVQETTRRVAEDLEANQPTSIPTTTTAAPPSYTTQDYAHMGRGGAGNWFVPADEPAAPPPSETADPTPAPQTTAKPQVSKPWTPPNTELPIARGGRGGAGNFVWESEEEKRRKAEAEARRREGVERRVVADVEKGLKMPERARLGGGGSRSGGELEASGVLGL</sequence>
<dbReference type="PANTHER" id="PTHR34693:SF5">
    <property type="match status" value="1"/>
</dbReference>
<dbReference type="AlphaFoldDB" id="A0A6A6RFS7"/>
<evidence type="ECO:0000313" key="2">
    <source>
        <dbReference type="EMBL" id="KAF2502593.1"/>
    </source>
</evidence>
<evidence type="ECO:0000256" key="1">
    <source>
        <dbReference type="SAM" id="MobiDB-lite"/>
    </source>
</evidence>
<dbReference type="InterPro" id="IPR022024">
    <property type="entry name" value="DUF3602"/>
</dbReference>
<feature type="compositionally biased region" description="Low complexity" evidence="1">
    <location>
        <begin position="78"/>
        <end position="92"/>
    </location>
</feature>
<reference evidence="2" key="1">
    <citation type="journal article" date="2020" name="Stud. Mycol.">
        <title>101 Dothideomycetes genomes: a test case for predicting lifestyles and emergence of pathogens.</title>
        <authorList>
            <person name="Haridas S."/>
            <person name="Albert R."/>
            <person name="Binder M."/>
            <person name="Bloem J."/>
            <person name="Labutti K."/>
            <person name="Salamov A."/>
            <person name="Andreopoulos B."/>
            <person name="Baker S."/>
            <person name="Barry K."/>
            <person name="Bills G."/>
            <person name="Bluhm B."/>
            <person name="Cannon C."/>
            <person name="Castanera R."/>
            <person name="Culley D."/>
            <person name="Daum C."/>
            <person name="Ezra D."/>
            <person name="Gonzalez J."/>
            <person name="Henrissat B."/>
            <person name="Kuo A."/>
            <person name="Liang C."/>
            <person name="Lipzen A."/>
            <person name="Lutzoni F."/>
            <person name="Magnuson J."/>
            <person name="Mondo S."/>
            <person name="Nolan M."/>
            <person name="Ohm R."/>
            <person name="Pangilinan J."/>
            <person name="Park H.-J."/>
            <person name="Ramirez L."/>
            <person name="Alfaro M."/>
            <person name="Sun H."/>
            <person name="Tritt A."/>
            <person name="Yoshinaga Y."/>
            <person name="Zwiers L.-H."/>
            <person name="Turgeon B."/>
            <person name="Goodwin S."/>
            <person name="Spatafora J."/>
            <person name="Crous P."/>
            <person name="Grigoriev I."/>
        </authorList>
    </citation>
    <scope>NUCLEOTIDE SEQUENCE</scope>
    <source>
        <strain evidence="2">CBS 269.34</strain>
    </source>
</reference>
<accession>A0A6A6RFS7</accession>
<dbReference type="PANTHER" id="PTHR34693">
    <property type="entry name" value="PROTEIN PAR32"/>
    <property type="match status" value="1"/>
</dbReference>
<dbReference type="InterPro" id="IPR053203">
    <property type="entry name" value="Cisplatin_resist-associated"/>
</dbReference>
<dbReference type="OrthoDB" id="4159136at2759"/>
<evidence type="ECO:0000313" key="3">
    <source>
        <dbReference type="Proteomes" id="UP000799750"/>
    </source>
</evidence>
<feature type="region of interest" description="Disordered" evidence="1">
    <location>
        <begin position="1"/>
        <end position="140"/>
    </location>
</feature>
<feature type="compositionally biased region" description="Gly residues" evidence="1">
    <location>
        <begin position="1"/>
        <end position="10"/>
    </location>
</feature>
<dbReference type="Proteomes" id="UP000799750">
    <property type="component" value="Unassembled WGS sequence"/>
</dbReference>
<organism evidence="2 3">
    <name type="scientific">Lophium mytilinum</name>
    <dbReference type="NCBI Taxonomy" id="390894"/>
    <lineage>
        <taxon>Eukaryota</taxon>
        <taxon>Fungi</taxon>
        <taxon>Dikarya</taxon>
        <taxon>Ascomycota</taxon>
        <taxon>Pezizomycotina</taxon>
        <taxon>Dothideomycetes</taxon>
        <taxon>Pleosporomycetidae</taxon>
        <taxon>Mytilinidiales</taxon>
        <taxon>Mytilinidiaceae</taxon>
        <taxon>Lophium</taxon>
    </lineage>
</organism>
<feature type="compositionally biased region" description="Basic and acidic residues" evidence="1">
    <location>
        <begin position="124"/>
        <end position="140"/>
    </location>
</feature>
<feature type="region of interest" description="Disordered" evidence="1">
    <location>
        <begin position="154"/>
        <end position="179"/>
    </location>
</feature>
<dbReference type="EMBL" id="MU004181">
    <property type="protein sequence ID" value="KAF2502593.1"/>
    <property type="molecule type" value="Genomic_DNA"/>
</dbReference>
<keyword evidence="3" id="KW-1185">Reference proteome</keyword>
<proteinExistence type="predicted"/>
<dbReference type="Pfam" id="PF12223">
    <property type="entry name" value="DUF3602"/>
    <property type="match status" value="1"/>
</dbReference>